<name>A0ABY4YTU2_9MICO</name>
<accession>A0ABY4YTU2</accession>
<keyword evidence="1" id="KW-1133">Transmembrane helix</keyword>
<keyword evidence="1" id="KW-0812">Transmembrane</keyword>
<evidence type="ECO:0000313" key="3">
    <source>
        <dbReference type="Proteomes" id="UP001056455"/>
    </source>
</evidence>
<evidence type="ECO:0000256" key="1">
    <source>
        <dbReference type="SAM" id="Phobius"/>
    </source>
</evidence>
<dbReference type="Proteomes" id="UP001056455">
    <property type="component" value="Chromosome"/>
</dbReference>
<feature type="transmembrane region" description="Helical" evidence="1">
    <location>
        <begin position="21"/>
        <end position="42"/>
    </location>
</feature>
<keyword evidence="1" id="KW-0472">Membrane</keyword>
<evidence type="ECO:0000313" key="2">
    <source>
        <dbReference type="EMBL" id="USQ80031.1"/>
    </source>
</evidence>
<dbReference type="RefSeq" id="WP_252593297.1">
    <property type="nucleotide sequence ID" value="NZ_CP099489.1"/>
</dbReference>
<proteinExistence type="predicted"/>
<gene>
    <name evidence="2" type="ORF">NF556_21000</name>
</gene>
<sequence>MQAQALEPTARPRWADRWINPASLFTALAVVFAVATLNSLHVAESFLESDAVMMATGKVARAVWWLLLTVAATGIASVLWARQRR</sequence>
<feature type="transmembrane region" description="Helical" evidence="1">
    <location>
        <begin position="62"/>
        <end position="81"/>
    </location>
</feature>
<protein>
    <submittedName>
        <fullName evidence="2">Uncharacterized protein</fullName>
    </submittedName>
</protein>
<keyword evidence="3" id="KW-1185">Reference proteome</keyword>
<dbReference type="EMBL" id="CP099489">
    <property type="protein sequence ID" value="USQ80031.1"/>
    <property type="molecule type" value="Genomic_DNA"/>
</dbReference>
<reference evidence="2" key="1">
    <citation type="submission" date="2022-06" db="EMBL/GenBank/DDBJ databases">
        <title>Ornithinimicrobium HY1793.</title>
        <authorList>
            <person name="Huang Y."/>
        </authorList>
    </citation>
    <scope>NUCLEOTIDE SEQUENCE</scope>
    <source>
        <strain evidence="2">HY1793</strain>
    </source>
</reference>
<organism evidence="2 3">
    <name type="scientific">Ornithinimicrobium faecis</name>
    <dbReference type="NCBI Taxonomy" id="2934158"/>
    <lineage>
        <taxon>Bacteria</taxon>
        <taxon>Bacillati</taxon>
        <taxon>Actinomycetota</taxon>
        <taxon>Actinomycetes</taxon>
        <taxon>Micrococcales</taxon>
        <taxon>Ornithinimicrobiaceae</taxon>
        <taxon>Ornithinimicrobium</taxon>
    </lineage>
</organism>